<dbReference type="SMART" id="SM00957">
    <property type="entry name" value="SecA_DEAD"/>
    <property type="match status" value="1"/>
</dbReference>
<dbReference type="PANTHER" id="PTHR30612:SF0">
    <property type="entry name" value="CHLOROPLAST PROTEIN-TRANSPORTING ATPASE"/>
    <property type="match status" value="1"/>
</dbReference>
<dbReference type="InterPro" id="IPR014001">
    <property type="entry name" value="Helicase_ATP-bd"/>
</dbReference>
<dbReference type="NCBIfam" id="TIGR00963">
    <property type="entry name" value="secA"/>
    <property type="match status" value="1"/>
</dbReference>
<dbReference type="Proteomes" id="UP001198241">
    <property type="component" value="Unassembled WGS sequence"/>
</dbReference>
<comment type="catalytic activity">
    <reaction evidence="12">
        <text>ATP + H2O + cellular proteinSide 1 = ADP + phosphate + cellular proteinSide 2.</text>
        <dbReference type="EC" id="7.4.2.8"/>
    </reaction>
</comment>
<name>A0ABS8F3B9_9FIRM</name>
<dbReference type="HAMAP" id="MF_01382">
    <property type="entry name" value="SecA"/>
    <property type="match status" value="1"/>
</dbReference>
<keyword evidence="4 12" id="KW-1003">Cell membrane</keyword>
<keyword evidence="6 12" id="KW-0547">Nucleotide-binding</keyword>
<evidence type="ECO:0000256" key="12">
    <source>
        <dbReference type="HAMAP-Rule" id="MF_01382"/>
    </source>
</evidence>
<reference evidence="17 18" key="1">
    <citation type="submission" date="2021-10" db="EMBL/GenBank/DDBJ databases">
        <title>Anaerobic single-cell dispensing facilitates the cultivation of human gut bacteria.</title>
        <authorList>
            <person name="Afrizal A."/>
        </authorList>
    </citation>
    <scope>NUCLEOTIDE SEQUENCE [LARGE SCALE GENOMIC DNA]</scope>
    <source>
        <strain evidence="17 18">CLA-AA-H247</strain>
    </source>
</reference>
<evidence type="ECO:0000256" key="5">
    <source>
        <dbReference type="ARBA" id="ARBA00022490"/>
    </source>
</evidence>
<dbReference type="EMBL" id="JAJEQD010000014">
    <property type="protein sequence ID" value="MCC2156948.1"/>
    <property type="molecule type" value="Genomic_DNA"/>
</dbReference>
<dbReference type="PRINTS" id="PR00906">
    <property type="entry name" value="SECA"/>
</dbReference>
<evidence type="ECO:0000256" key="3">
    <source>
        <dbReference type="ARBA" id="ARBA00022448"/>
    </source>
</evidence>
<evidence type="ECO:0000259" key="15">
    <source>
        <dbReference type="PROSITE" id="PS51194"/>
    </source>
</evidence>
<dbReference type="Pfam" id="PF07517">
    <property type="entry name" value="SecA_DEAD"/>
    <property type="match status" value="1"/>
</dbReference>
<keyword evidence="7 12" id="KW-0067">ATP-binding</keyword>
<feature type="binding site" evidence="12">
    <location>
        <position position="493"/>
    </location>
    <ligand>
        <name>ATP</name>
        <dbReference type="ChEBI" id="CHEBI:30616"/>
    </ligand>
</feature>
<dbReference type="SUPFAM" id="SSF81886">
    <property type="entry name" value="Helical scaffold and wing domains of SecA"/>
    <property type="match status" value="1"/>
</dbReference>
<comment type="caution">
    <text evidence="17">The sequence shown here is derived from an EMBL/GenBank/DDBJ whole genome shotgun (WGS) entry which is preliminary data.</text>
</comment>
<dbReference type="InterPro" id="IPR011115">
    <property type="entry name" value="SecA_DEAD"/>
</dbReference>
<evidence type="ECO:0000256" key="13">
    <source>
        <dbReference type="RuleBase" id="RU003874"/>
    </source>
</evidence>
<evidence type="ECO:0000256" key="10">
    <source>
        <dbReference type="ARBA" id="ARBA00023010"/>
    </source>
</evidence>
<dbReference type="Pfam" id="PF07516">
    <property type="entry name" value="SecA_SW"/>
    <property type="match status" value="1"/>
</dbReference>
<dbReference type="SUPFAM" id="SSF81767">
    <property type="entry name" value="Pre-protein crosslinking domain of SecA"/>
    <property type="match status" value="1"/>
</dbReference>
<keyword evidence="5 12" id="KW-0963">Cytoplasm</keyword>
<keyword evidence="10 12" id="KW-0811">Translocation</keyword>
<evidence type="ECO:0000256" key="9">
    <source>
        <dbReference type="ARBA" id="ARBA00022967"/>
    </source>
</evidence>
<dbReference type="Gene3D" id="3.90.1440.10">
    <property type="entry name" value="SecA, preprotein cross-linking domain"/>
    <property type="match status" value="1"/>
</dbReference>
<dbReference type="Pfam" id="PF21090">
    <property type="entry name" value="P-loop_SecA"/>
    <property type="match status" value="2"/>
</dbReference>
<evidence type="ECO:0000256" key="8">
    <source>
        <dbReference type="ARBA" id="ARBA00022927"/>
    </source>
</evidence>
<evidence type="ECO:0000259" key="14">
    <source>
        <dbReference type="PROSITE" id="PS51192"/>
    </source>
</evidence>
<dbReference type="Pfam" id="PF01043">
    <property type="entry name" value="SecA_PP_bind"/>
    <property type="match status" value="1"/>
</dbReference>
<keyword evidence="8 12" id="KW-0653">Protein transport</keyword>
<dbReference type="RefSeq" id="WP_227721319.1">
    <property type="nucleotide sequence ID" value="NZ_JAJEQD010000014.1"/>
</dbReference>
<evidence type="ECO:0000256" key="11">
    <source>
        <dbReference type="ARBA" id="ARBA00023136"/>
    </source>
</evidence>
<evidence type="ECO:0000313" key="17">
    <source>
        <dbReference type="EMBL" id="MCC2156948.1"/>
    </source>
</evidence>
<evidence type="ECO:0000256" key="7">
    <source>
        <dbReference type="ARBA" id="ARBA00022840"/>
    </source>
</evidence>
<dbReference type="PROSITE" id="PS51192">
    <property type="entry name" value="HELICASE_ATP_BIND_1"/>
    <property type="match status" value="1"/>
</dbReference>
<evidence type="ECO:0000259" key="16">
    <source>
        <dbReference type="PROSITE" id="PS51196"/>
    </source>
</evidence>
<dbReference type="InterPro" id="IPR011130">
    <property type="entry name" value="SecA_preprotein_X-link_dom"/>
</dbReference>
<evidence type="ECO:0000313" key="18">
    <source>
        <dbReference type="Proteomes" id="UP001198241"/>
    </source>
</evidence>
<protein>
    <recommendedName>
        <fullName evidence="12 13">Protein translocase subunit SecA</fullName>
        <ecNumber evidence="12">7.4.2.8</ecNumber>
    </recommendedName>
</protein>
<dbReference type="Gene3D" id="1.10.3060.10">
    <property type="entry name" value="Helical scaffold and wing domains of SecA"/>
    <property type="match status" value="1"/>
</dbReference>
<feature type="domain" description="Helicase C-terminal" evidence="15">
    <location>
        <begin position="403"/>
        <end position="587"/>
    </location>
</feature>
<comment type="function">
    <text evidence="12">Part of the Sec protein translocase complex. Interacts with the SecYEG preprotein conducting channel. Has a central role in coupling the hydrolysis of ATP to the transfer of proteins into and across the cell membrane, serving as an ATP-driven molecular motor driving the stepwise translocation of polypeptide chains across the membrane.</text>
</comment>
<dbReference type="CDD" id="cd17928">
    <property type="entry name" value="DEXDc_SecA"/>
    <property type="match status" value="1"/>
</dbReference>
<evidence type="ECO:0000256" key="4">
    <source>
        <dbReference type="ARBA" id="ARBA00022475"/>
    </source>
</evidence>
<feature type="domain" description="Helicase ATP-binding" evidence="14">
    <location>
        <begin position="88"/>
        <end position="246"/>
    </location>
</feature>
<dbReference type="InterPro" id="IPR036670">
    <property type="entry name" value="SecA_X-link_sf"/>
</dbReference>
<comment type="subunit">
    <text evidence="12">Monomer and homodimer. Part of the essential Sec protein translocation apparatus which comprises SecA, SecYEG and auxiliary proteins SecDF. Other proteins may also be involved.</text>
</comment>
<evidence type="ECO:0000256" key="1">
    <source>
        <dbReference type="ARBA" id="ARBA00004170"/>
    </source>
</evidence>
<dbReference type="PROSITE" id="PS51196">
    <property type="entry name" value="SECA_MOTOR_DEAD"/>
    <property type="match status" value="1"/>
</dbReference>
<feature type="domain" description="SecA family profile" evidence="16">
    <location>
        <begin position="2"/>
        <end position="571"/>
    </location>
</feature>
<dbReference type="InterPro" id="IPR011116">
    <property type="entry name" value="SecA_Wing/Scaffold"/>
</dbReference>
<dbReference type="InterPro" id="IPR020937">
    <property type="entry name" value="SecA_CS"/>
</dbReference>
<dbReference type="PROSITE" id="PS01312">
    <property type="entry name" value="SECA"/>
    <property type="match status" value="1"/>
</dbReference>
<keyword evidence="18" id="KW-1185">Reference proteome</keyword>
<dbReference type="NCBIfam" id="NF006630">
    <property type="entry name" value="PRK09200.1"/>
    <property type="match status" value="1"/>
</dbReference>
<dbReference type="Gene3D" id="3.40.50.300">
    <property type="entry name" value="P-loop containing nucleotide triphosphate hydrolases"/>
    <property type="match status" value="3"/>
</dbReference>
<gene>
    <name evidence="12 17" type="primary">secA</name>
    <name evidence="17" type="ORF">LKD20_07325</name>
</gene>
<dbReference type="CDD" id="cd18803">
    <property type="entry name" value="SF2_C_secA"/>
    <property type="match status" value="1"/>
</dbReference>
<comment type="subcellular location">
    <subcellularLocation>
        <location evidence="12">Cell membrane</location>
        <topology evidence="12">Peripheral membrane protein</topology>
        <orientation evidence="12">Cytoplasmic side</orientation>
    </subcellularLocation>
    <subcellularLocation>
        <location evidence="12">Cytoplasm</location>
    </subcellularLocation>
    <subcellularLocation>
        <location evidence="1">Membrane</location>
        <topology evidence="1">Peripheral membrane protein</topology>
    </subcellularLocation>
    <text evidence="12">Distribution is 50-50.</text>
</comment>
<proteinExistence type="inferred from homology"/>
<dbReference type="InterPro" id="IPR014018">
    <property type="entry name" value="SecA_motor_DEAD"/>
</dbReference>
<feature type="binding site" evidence="12">
    <location>
        <begin position="104"/>
        <end position="108"/>
    </location>
    <ligand>
        <name>ATP</name>
        <dbReference type="ChEBI" id="CHEBI:30616"/>
    </ligand>
</feature>
<dbReference type="EC" id="7.4.2.8" evidence="12"/>
<comment type="similarity">
    <text evidence="2 12 13">Belongs to the SecA family.</text>
</comment>
<accession>A0ABS8F3B9</accession>
<dbReference type="InterPro" id="IPR027417">
    <property type="entry name" value="P-loop_NTPase"/>
</dbReference>
<dbReference type="InterPro" id="IPR036266">
    <property type="entry name" value="SecA_Wing/Scaffold_sf"/>
</dbReference>
<dbReference type="InterPro" id="IPR001650">
    <property type="entry name" value="Helicase_C-like"/>
</dbReference>
<feature type="binding site" evidence="12">
    <location>
        <position position="86"/>
    </location>
    <ligand>
        <name>ATP</name>
        <dbReference type="ChEBI" id="CHEBI:30616"/>
    </ligand>
</feature>
<dbReference type="PANTHER" id="PTHR30612">
    <property type="entry name" value="SECA INNER MEMBRANE COMPONENT OF SEC PROTEIN SECRETION SYSTEM"/>
    <property type="match status" value="1"/>
</dbReference>
<keyword evidence="11 12" id="KW-0472">Membrane</keyword>
<dbReference type="NCBIfam" id="NF009538">
    <property type="entry name" value="PRK12904.1"/>
    <property type="match status" value="1"/>
</dbReference>
<sequence length="811" mass="92420">MLSFLQRLLGNNNAKEIKKMRAIADHINEIEPNYVKLSDANLVAKTDEFKRRLQKGETLDDILPEAFAVVREASKRVLGMRHFDVQLIGGICLHRGNIAEMRTGEGKTLVATLPVYLNALTGNGVHVVTVNDYLATRDSEQMGRLYNFLGLSTGLIVANLDYNQRKEAYACDITYGTNNEFGFDYLRDNMVSDVSQMVQRPLNYAIVDEVDSILIDEARTPLIISGPGQRSTDNYYKLAKIVPHLVKDEDYTIDEKQKTIAPTDSGIAKVEKMLGVENLYDAENIELNHLLGASLRAYAMMHRDTDYVVKDGEVVIVDEFTGRLMFGRRYSDGLHQAIEAKEGLKVERESQTLASITFQNYFRMYKKLAGMTGTAKTEEKEFIDIYGLEVLPIPPNKPLARVDLPDQIFKTKAAKYRAVVRNAVERHQTGQPILIGTTSITQSEELSDMLLRAGVPHKVLNAKHHEKEAEIVANAGQMGMVTIATNMAGRGTDITLGEGVPELGGLAILGTERHESRRIDNQLRGRAGRQGDPGSSQFFLSLEDDLMRIFGADNITGIMDKLGMEEDEPIEHSLITKSIERAQKKVEDHNYNIRKYVLEYDDVMNQQREVLYEQRRRILRNESLRDTINEMIDKLVTESVDAYADEKLYPEEWDYEGLYKHLSQYFLTEDIMTPQDMEEYSRQELLERLIEIAHAEYQDRVDMLGDAMFGQLEKAIMLRVVDNKWMEHLDNMDMLREGIGLRAYGQKNPLVEYKFEAFDMFQNMIAAIQDETIMALYKIRAQLIQEIEEPVDHLEGAQPHHEDVLEPQNID</sequence>
<dbReference type="PROSITE" id="PS51194">
    <property type="entry name" value="HELICASE_CTER"/>
    <property type="match status" value="1"/>
</dbReference>
<keyword evidence="9 12" id="KW-1278">Translocase</keyword>
<dbReference type="InterPro" id="IPR044722">
    <property type="entry name" value="SecA_SF2_C"/>
</dbReference>
<evidence type="ECO:0000256" key="2">
    <source>
        <dbReference type="ARBA" id="ARBA00007650"/>
    </source>
</evidence>
<dbReference type="SUPFAM" id="SSF52540">
    <property type="entry name" value="P-loop containing nucleoside triphosphate hydrolases"/>
    <property type="match status" value="2"/>
</dbReference>
<evidence type="ECO:0000256" key="6">
    <source>
        <dbReference type="ARBA" id="ARBA00022741"/>
    </source>
</evidence>
<keyword evidence="3 12" id="KW-0813">Transport</keyword>
<organism evidence="17 18">
    <name type="scientific">Veillonella fallax</name>
    <dbReference type="NCBI Taxonomy" id="2881272"/>
    <lineage>
        <taxon>Bacteria</taxon>
        <taxon>Bacillati</taxon>
        <taxon>Bacillota</taxon>
        <taxon>Negativicutes</taxon>
        <taxon>Veillonellales</taxon>
        <taxon>Veillonellaceae</taxon>
        <taxon>Veillonella</taxon>
    </lineage>
</organism>
<dbReference type="InterPro" id="IPR000185">
    <property type="entry name" value="SecA"/>
</dbReference>
<dbReference type="SMART" id="SM00958">
    <property type="entry name" value="SecA_PP_bind"/>
    <property type="match status" value="1"/>
</dbReference>